<dbReference type="RefSeq" id="WP_185041498.1">
    <property type="nucleotide sequence ID" value="NZ_BAABFG010000005.1"/>
</dbReference>
<feature type="compositionally biased region" description="Low complexity" evidence="1">
    <location>
        <begin position="618"/>
        <end position="629"/>
    </location>
</feature>
<feature type="transmembrane region" description="Helical" evidence="2">
    <location>
        <begin position="28"/>
        <end position="46"/>
    </location>
</feature>
<keyword evidence="2" id="KW-0812">Transmembrane</keyword>
<evidence type="ECO:0000256" key="2">
    <source>
        <dbReference type="SAM" id="Phobius"/>
    </source>
</evidence>
<feature type="transmembrane region" description="Helical" evidence="2">
    <location>
        <begin position="77"/>
        <end position="95"/>
    </location>
</feature>
<protein>
    <submittedName>
        <fullName evidence="3">Uncharacterized protein</fullName>
    </submittedName>
</protein>
<keyword evidence="4" id="KW-1185">Reference proteome</keyword>
<feature type="region of interest" description="Disordered" evidence="1">
    <location>
        <begin position="331"/>
        <end position="697"/>
    </location>
</feature>
<name>A0A7W7M8I2_9ACTN</name>
<feature type="transmembrane region" description="Helical" evidence="2">
    <location>
        <begin position="300"/>
        <end position="327"/>
    </location>
</feature>
<reference evidence="3 4" key="1">
    <citation type="submission" date="2020-08" db="EMBL/GenBank/DDBJ databases">
        <title>Sequencing the genomes of 1000 actinobacteria strains.</title>
        <authorList>
            <person name="Klenk H.-P."/>
        </authorList>
    </citation>
    <scope>NUCLEOTIDE SEQUENCE [LARGE SCALE GENOMIC DNA]</scope>
    <source>
        <strain evidence="3 4">DSM 45809</strain>
    </source>
</reference>
<feature type="compositionally biased region" description="Pro residues" evidence="1">
    <location>
        <begin position="429"/>
        <end position="443"/>
    </location>
</feature>
<feature type="transmembrane region" description="Helical" evidence="2">
    <location>
        <begin position="189"/>
        <end position="208"/>
    </location>
</feature>
<evidence type="ECO:0000313" key="4">
    <source>
        <dbReference type="Proteomes" id="UP000546162"/>
    </source>
</evidence>
<dbReference type="PRINTS" id="PR01217">
    <property type="entry name" value="PRICHEXTENSN"/>
</dbReference>
<evidence type="ECO:0000313" key="3">
    <source>
        <dbReference type="EMBL" id="MBB4740958.1"/>
    </source>
</evidence>
<feature type="compositionally biased region" description="Pro residues" evidence="1">
    <location>
        <begin position="355"/>
        <end position="422"/>
    </location>
</feature>
<feature type="transmembrane region" description="Helical" evidence="2">
    <location>
        <begin position="214"/>
        <end position="233"/>
    </location>
</feature>
<proteinExistence type="predicted"/>
<gene>
    <name evidence="3" type="ORF">BJY16_004417</name>
</gene>
<dbReference type="EMBL" id="JACHNB010000001">
    <property type="protein sequence ID" value="MBB4740958.1"/>
    <property type="molecule type" value="Genomic_DNA"/>
</dbReference>
<feature type="transmembrane region" description="Helical" evidence="2">
    <location>
        <begin position="121"/>
        <end position="143"/>
    </location>
</feature>
<feature type="compositionally biased region" description="Basic and acidic residues" evidence="1">
    <location>
        <begin position="644"/>
        <end position="671"/>
    </location>
</feature>
<organism evidence="3 4">
    <name type="scientific">Actinoplanes octamycinicus</name>
    <dbReference type="NCBI Taxonomy" id="135948"/>
    <lineage>
        <taxon>Bacteria</taxon>
        <taxon>Bacillati</taxon>
        <taxon>Actinomycetota</taxon>
        <taxon>Actinomycetes</taxon>
        <taxon>Micromonosporales</taxon>
        <taxon>Micromonosporaceae</taxon>
        <taxon>Actinoplanes</taxon>
    </lineage>
</organism>
<comment type="caution">
    <text evidence="3">The sequence shown here is derived from an EMBL/GenBank/DDBJ whole genome shotgun (WGS) entry which is preliminary data.</text>
</comment>
<evidence type="ECO:0000256" key="1">
    <source>
        <dbReference type="SAM" id="MobiDB-lite"/>
    </source>
</evidence>
<feature type="transmembrane region" description="Helical" evidence="2">
    <location>
        <begin position="149"/>
        <end position="169"/>
    </location>
</feature>
<dbReference type="AlphaFoldDB" id="A0A7W7M8I2"/>
<feature type="compositionally biased region" description="Low complexity" evidence="1">
    <location>
        <begin position="472"/>
        <end position="486"/>
    </location>
</feature>
<accession>A0A7W7M8I2</accession>
<dbReference type="Proteomes" id="UP000546162">
    <property type="component" value="Unassembled WGS sequence"/>
</dbReference>
<keyword evidence="2" id="KW-0472">Membrane</keyword>
<sequence length="697" mass="72999">MAETMTLQDALGWTRDVMRQWRHWTRTNWRLTLALSVLAFFTGWAWNTYAMAVGLEGSQVAPGDTTTATADGHTGNGLFWLILFTMVSAVITYAWTRGWTAFKADVAEFPRRISAAMSEHPAGAVAMLLWGSSVALVIATAISSAVAKVLALALLALAASPIGVVLNFALIRVWRGLCGIVAPKAGPRVAAMISPFMVMLGEAAGLLVDGVIDNWPIKLSLGLIAAAASLLLVRGAPRPRTAMVLVVAGAVVAAQVLRVRGAYADDGGWLECVTADGRPCADLGLAGVLAWMRSDGASHVLTMGSIGGVSAALGVLLGLGLGAAAAVAHARTGSSGADDSRRPATRIPRPRPHPEPPLPTRTPPDPSPPHPAPRPRPSPQPPPPEPPAPPPGAPTSAPPAPSLPRPSPQPPPPEPPDPPPGAPTSAPSAPSPQPPPPAAPTSAPPDHETPSRPHHQAPPRPDGSGAPPWEVPPGGHHQPAGHGAEAPPRPEPLPHHQAQRHPDGKPPSWEVPAGHGADSPPHPQPQPGPDEGGTIYRSATYDTAGPAHGHLYRSASADLPADVHPIPHPPASGPPAIGRSPGIKWDDLEDFMPDVPERKEPTAPADAHQKPAEEEARPPQAREQARLPQTGEEAQAEGQARRPRAVEEGRRPQAVERVGRHRAREQEHEADAAPPATGRADPGRRYRIRPPVPPREP</sequence>
<feature type="compositionally biased region" description="Basic and acidic residues" evidence="1">
    <location>
        <begin position="595"/>
        <end position="617"/>
    </location>
</feature>
<keyword evidence="2" id="KW-1133">Transmembrane helix</keyword>